<dbReference type="Pfam" id="PF20737">
    <property type="entry name" value="Glyco_hydro127C"/>
    <property type="match status" value="1"/>
</dbReference>
<accession>A0A917VCJ8</accession>
<comment type="caution">
    <text evidence="5">The sequence shown here is derived from an EMBL/GenBank/DDBJ whole genome shotgun (WGS) entry which is preliminary data.</text>
</comment>
<feature type="region of interest" description="Disordered" evidence="1">
    <location>
        <begin position="652"/>
        <end position="680"/>
    </location>
</feature>
<reference evidence="5" key="2">
    <citation type="submission" date="2020-09" db="EMBL/GenBank/DDBJ databases">
        <authorList>
            <person name="Sun Q."/>
            <person name="Ohkuma M."/>
        </authorList>
    </citation>
    <scope>NUCLEOTIDE SEQUENCE</scope>
    <source>
        <strain evidence="5">JCM 3035</strain>
    </source>
</reference>
<dbReference type="SUPFAM" id="SSF48208">
    <property type="entry name" value="Six-hairpin glycosidases"/>
    <property type="match status" value="1"/>
</dbReference>
<evidence type="ECO:0000259" key="2">
    <source>
        <dbReference type="Pfam" id="PF07944"/>
    </source>
</evidence>
<dbReference type="Pfam" id="PF07944">
    <property type="entry name" value="Beta-AFase-like_GH127_cat"/>
    <property type="match status" value="1"/>
</dbReference>
<dbReference type="PANTHER" id="PTHR43465">
    <property type="entry name" value="DUF1680 DOMAIN PROTEIN (AFU_ORTHOLOGUE AFUA_1G08910)"/>
    <property type="match status" value="1"/>
</dbReference>
<feature type="compositionally biased region" description="Polar residues" evidence="1">
    <location>
        <begin position="657"/>
        <end position="672"/>
    </location>
</feature>
<gene>
    <name evidence="5" type="ORF">GCM10010094_22490</name>
</gene>
<evidence type="ECO:0000313" key="6">
    <source>
        <dbReference type="Proteomes" id="UP000637788"/>
    </source>
</evidence>
<feature type="domain" description="Non-reducing end beta-L-arabinofuranosidase-like GH127 C-terminal" evidence="4">
    <location>
        <begin position="527"/>
        <end position="653"/>
    </location>
</feature>
<dbReference type="InterPro" id="IPR012878">
    <property type="entry name" value="Beta-AFase-like_GH127_cat"/>
</dbReference>
<feature type="domain" description="Non-reducing end beta-L-arabinofuranosidase-like GH127 catalytic" evidence="2">
    <location>
        <begin position="25"/>
        <end position="417"/>
    </location>
</feature>
<dbReference type="PANTHER" id="PTHR43465:SF2">
    <property type="entry name" value="DUF1680 DOMAIN PROTEIN (AFU_ORTHOLOGUE AFUA_1G08910)"/>
    <property type="match status" value="1"/>
</dbReference>
<dbReference type="AlphaFoldDB" id="A0A917VCJ8"/>
<evidence type="ECO:0008006" key="7">
    <source>
        <dbReference type="Google" id="ProtNLM"/>
    </source>
</evidence>
<dbReference type="InterPro" id="IPR049174">
    <property type="entry name" value="Beta-AFase-like"/>
</dbReference>
<dbReference type="InterPro" id="IPR008928">
    <property type="entry name" value="6-hairpin_glycosidase_sf"/>
</dbReference>
<dbReference type="InterPro" id="IPR049046">
    <property type="entry name" value="Beta-AFase-like_GH127_middle"/>
</dbReference>
<reference evidence="5" key="1">
    <citation type="journal article" date="2014" name="Int. J. Syst. Evol. Microbiol.">
        <title>Complete genome sequence of Corynebacterium casei LMG S-19264T (=DSM 44701T), isolated from a smear-ripened cheese.</title>
        <authorList>
            <consortium name="US DOE Joint Genome Institute (JGI-PGF)"/>
            <person name="Walter F."/>
            <person name="Albersmeier A."/>
            <person name="Kalinowski J."/>
            <person name="Ruckert C."/>
        </authorList>
    </citation>
    <scope>NUCLEOTIDE SEQUENCE</scope>
    <source>
        <strain evidence="5">JCM 3035</strain>
    </source>
</reference>
<feature type="domain" description="Non-reducing end beta-L-arabinofuranosidase-like GH127 middle" evidence="3">
    <location>
        <begin position="428"/>
        <end position="525"/>
    </location>
</feature>
<evidence type="ECO:0000256" key="1">
    <source>
        <dbReference type="SAM" id="MobiDB-lite"/>
    </source>
</evidence>
<evidence type="ECO:0000259" key="4">
    <source>
        <dbReference type="Pfam" id="PF20737"/>
    </source>
</evidence>
<dbReference type="GO" id="GO:0005975">
    <property type="term" value="P:carbohydrate metabolic process"/>
    <property type="evidence" value="ECO:0007669"/>
    <property type="project" value="InterPro"/>
</dbReference>
<name>A0A917VCJ8_9ACTN</name>
<evidence type="ECO:0000313" key="5">
    <source>
        <dbReference type="EMBL" id="GGK61452.1"/>
    </source>
</evidence>
<protein>
    <recommendedName>
        <fullName evidence="7">Glycoside hydrolase family 127 protein</fullName>
    </recommendedName>
</protein>
<evidence type="ECO:0000259" key="3">
    <source>
        <dbReference type="Pfam" id="PF20736"/>
    </source>
</evidence>
<dbReference type="EMBL" id="BMPQ01000004">
    <property type="protein sequence ID" value="GGK61452.1"/>
    <property type="molecule type" value="Genomic_DNA"/>
</dbReference>
<organism evidence="5 6">
    <name type="scientific">Streptomyces flaveus</name>
    <dbReference type="NCBI Taxonomy" id="66370"/>
    <lineage>
        <taxon>Bacteria</taxon>
        <taxon>Bacillati</taxon>
        <taxon>Actinomycetota</taxon>
        <taxon>Actinomycetes</taxon>
        <taxon>Kitasatosporales</taxon>
        <taxon>Streptomycetaceae</taxon>
        <taxon>Streptomyces</taxon>
        <taxon>Streptomyces aurantiacus group</taxon>
    </lineage>
</organism>
<dbReference type="Proteomes" id="UP000637788">
    <property type="component" value="Unassembled WGS sequence"/>
</dbReference>
<keyword evidence="6" id="KW-1185">Reference proteome</keyword>
<dbReference type="RefSeq" id="WP_189321709.1">
    <property type="nucleotide sequence ID" value="NZ_BMPQ01000004.1"/>
</dbReference>
<dbReference type="InterPro" id="IPR049049">
    <property type="entry name" value="Beta-AFase-like_GH127_C"/>
</dbReference>
<feature type="region of interest" description="Disordered" evidence="1">
    <location>
        <begin position="595"/>
        <end position="626"/>
    </location>
</feature>
<dbReference type="Pfam" id="PF20736">
    <property type="entry name" value="Glyco_hydro127M"/>
    <property type="match status" value="1"/>
</dbReference>
<proteinExistence type="predicted"/>
<sequence length="680" mass="74865">MTRSPIVPVAPGRGRSRLRPLGLDEVRITGGFWGRRQQVNAEATLHHCRDWMERVGWIGNFRTAVHGRIDRDRRGREFADSDVYKLLEAMAWETGRRADSALDAAIAELTDAIAPAQEPDGYLNTAYGRPGQPPRYSDLEWGHELYCYGHLIQAGVAQSRARGEGELTKTARRAADHVCATFGTDGIERVCGHPEIETALVELARLTGEQRYLDQAALFVARRGHGTLADIEFGRAYYQDDLPVREAKVLRGHAVRALYLAAGAVDVAMETGDEELLAAVVRQWETTVARRTYLTGGMGSHHRDESFGEDFVLPPDRAYSETCAGVASVMLCWRLLLATGEPRFADLAERTLFNVIAASPSEDGRAFFYTNTLHRRGRGTESRTDTDSPRADSGLRAPWFAVSCCPTNVARTLAQLSGYLATADEHGLQLHQYADAEIATTLDDGRVIGLRVRTDYPAGGAVTVRVTRSPDHGPWTLALRVPAWTAGATAWLTDPDGVRRPAASGSVEVTRAFRAGDQVRLELPLAPRWIRADPRIDAVRGTLAVQRGPLVYCAESTDLPGGRDVDAVRVDPRAQPRERLDRGRGGYRPATVLVAGELTGTDDRNEQRDASWPYEPHSHPPRRTTAADRTEIVLVPYHSWGNRGPSTMRVWLPTADPDSTTPTGRQSCTNLEESTDRTAV</sequence>